<feature type="compositionally biased region" description="Basic and acidic residues" evidence="2">
    <location>
        <begin position="433"/>
        <end position="449"/>
    </location>
</feature>
<organism evidence="4 5">
    <name type="scientific">Piptocephalis cylindrospora</name>
    <dbReference type="NCBI Taxonomy" id="1907219"/>
    <lineage>
        <taxon>Eukaryota</taxon>
        <taxon>Fungi</taxon>
        <taxon>Fungi incertae sedis</taxon>
        <taxon>Zoopagomycota</taxon>
        <taxon>Zoopagomycotina</taxon>
        <taxon>Zoopagomycetes</taxon>
        <taxon>Zoopagales</taxon>
        <taxon>Piptocephalidaceae</taxon>
        <taxon>Piptocephalis</taxon>
    </lineage>
</organism>
<dbReference type="EMBL" id="KZ987979">
    <property type="protein sequence ID" value="RKP13619.1"/>
    <property type="molecule type" value="Genomic_DNA"/>
</dbReference>
<evidence type="ECO:0000256" key="1">
    <source>
        <dbReference type="ARBA" id="ARBA00023054"/>
    </source>
</evidence>
<accession>A0A4V1IY79</accession>
<gene>
    <name evidence="4" type="ORF">BJ684DRAFT_19909</name>
</gene>
<feature type="region of interest" description="Disordered" evidence="2">
    <location>
        <begin position="433"/>
        <end position="457"/>
    </location>
</feature>
<name>A0A4V1IY79_9FUNG</name>
<keyword evidence="5" id="KW-1185">Reference proteome</keyword>
<feature type="compositionally biased region" description="Polar residues" evidence="2">
    <location>
        <begin position="116"/>
        <end position="128"/>
    </location>
</feature>
<protein>
    <submittedName>
        <fullName evidence="4">Uncharacterized protein</fullName>
    </submittedName>
</protein>
<proteinExistence type="predicted"/>
<reference evidence="5" key="1">
    <citation type="journal article" date="2018" name="Nat. Microbiol.">
        <title>Leveraging single-cell genomics to expand the fungal tree of life.</title>
        <authorList>
            <person name="Ahrendt S.R."/>
            <person name="Quandt C.A."/>
            <person name="Ciobanu D."/>
            <person name="Clum A."/>
            <person name="Salamov A."/>
            <person name="Andreopoulos B."/>
            <person name="Cheng J.F."/>
            <person name="Woyke T."/>
            <person name="Pelin A."/>
            <person name="Henrissat B."/>
            <person name="Reynolds N.K."/>
            <person name="Benny G.L."/>
            <person name="Smith M.E."/>
            <person name="James T.Y."/>
            <person name="Grigoriev I.V."/>
        </authorList>
    </citation>
    <scope>NUCLEOTIDE SEQUENCE [LARGE SCALE GENOMIC DNA]</scope>
</reference>
<dbReference type="OrthoDB" id="5571197at2759"/>
<feature type="compositionally biased region" description="Polar residues" evidence="2">
    <location>
        <begin position="295"/>
        <end position="310"/>
    </location>
</feature>
<dbReference type="AlphaFoldDB" id="A0A4V1IY79"/>
<dbReference type="InterPro" id="IPR051149">
    <property type="entry name" value="Spindly/BICDR_Dynein_Adapter"/>
</dbReference>
<dbReference type="PANTHER" id="PTHR32123">
    <property type="entry name" value="BICD FAMILY-LIKE CARGO ADAPTER"/>
    <property type="match status" value="1"/>
</dbReference>
<evidence type="ECO:0000313" key="4">
    <source>
        <dbReference type="EMBL" id="RKP13619.1"/>
    </source>
</evidence>
<feature type="region of interest" description="Disordered" evidence="2">
    <location>
        <begin position="1"/>
        <end position="48"/>
    </location>
</feature>
<evidence type="ECO:0000256" key="3">
    <source>
        <dbReference type="SAM" id="Phobius"/>
    </source>
</evidence>
<feature type="compositionally biased region" description="Polar residues" evidence="2">
    <location>
        <begin position="1"/>
        <end position="14"/>
    </location>
</feature>
<keyword evidence="3" id="KW-0812">Transmembrane</keyword>
<feature type="region of interest" description="Disordered" evidence="2">
    <location>
        <begin position="116"/>
        <end position="204"/>
    </location>
</feature>
<dbReference type="Proteomes" id="UP000267251">
    <property type="component" value="Unassembled WGS sequence"/>
</dbReference>
<feature type="region of interest" description="Disordered" evidence="2">
    <location>
        <begin position="269"/>
        <end position="330"/>
    </location>
</feature>
<keyword evidence="3" id="KW-1133">Transmembrane helix</keyword>
<keyword evidence="3" id="KW-0472">Membrane</keyword>
<sequence length="608" mass="65429">MTINSSSPNMQGSSQPPPPDFDIPAITLTDHPEPTMGGKPIPSLDDKGEDELREMLRQAFQSVREKEKDLTMAAEIGRNLVTANEQLKRKYDTLLRQSRRSSRSSFTVRLDHASRNSVAASAPGSGTCTPVPYSGHALTTDEEGEGEGEGDDDLSHAESRGSEDEDGISHLPPSTASPLGFPTGSALSLRSPKRPGRMGSPASAARYESEMVRMLEERNSELQVQLEAAQGDLEHTHKVMGRRIRKLEADLSSTRRELDRATDRCTELEGEVRSLRSPPGTPGTSSLGLGRIRSRASQRSFSGSYDTTGASKPGDGEGHGDGEEGADGDEGRYMVLRRKCADLESAHTALVATKRIVNDRLSHTQSELRASKLRCADLESKVRALEHMEVAYGQQGVRVEMLERALEEQRRWACGEGGAPGAGGPMVLVGGERLGDDLTGKEEDTDRSPDMSAEGLVQQERKIQDEYERGMTLMDELEMVLFNANQLNDSSVGVDNLFKHSMGVLGGASATGTRDSGGEGSIGGSVLDELVGAVGGMVSSGMAGAGAVSASAGTAGDVFIAMEEDRSFFGLVRGVFRMIYRWVRFMCVLWAAVVLTVARGPRQRIKQA</sequence>
<feature type="transmembrane region" description="Helical" evidence="3">
    <location>
        <begin position="579"/>
        <end position="598"/>
    </location>
</feature>
<feature type="compositionally biased region" description="Acidic residues" evidence="2">
    <location>
        <begin position="140"/>
        <end position="152"/>
    </location>
</feature>
<evidence type="ECO:0000256" key="2">
    <source>
        <dbReference type="SAM" id="MobiDB-lite"/>
    </source>
</evidence>
<feature type="compositionally biased region" description="Basic and acidic residues" evidence="2">
    <location>
        <begin position="153"/>
        <end position="162"/>
    </location>
</feature>
<evidence type="ECO:0000313" key="5">
    <source>
        <dbReference type="Proteomes" id="UP000267251"/>
    </source>
</evidence>
<dbReference type="PANTHER" id="PTHR32123:SF9">
    <property type="entry name" value="PROTEIN SPINDLY"/>
    <property type="match status" value="1"/>
</dbReference>
<keyword evidence="1" id="KW-0175">Coiled coil</keyword>